<proteinExistence type="predicted"/>
<reference evidence="1 2" key="1">
    <citation type="submission" date="2018-07" db="EMBL/GenBank/DDBJ databases">
        <title>The genomes of Aspergillus section Nigri reveals drivers in fungal speciation.</title>
        <authorList>
            <consortium name="DOE Joint Genome Institute"/>
            <person name="Vesth T.C."/>
            <person name="Nybo J."/>
            <person name="Theobald S."/>
            <person name="Brandl J."/>
            <person name="Frisvad J.C."/>
            <person name="Nielsen K.F."/>
            <person name="Lyhne E.K."/>
            <person name="Kogle M.E."/>
            <person name="Kuo A."/>
            <person name="Riley R."/>
            <person name="Clum A."/>
            <person name="Nolan M."/>
            <person name="Lipzen A."/>
            <person name="Salamov A."/>
            <person name="Henrissat B."/>
            <person name="Wiebenga A."/>
            <person name="De vries R.P."/>
            <person name="Grigoriev I.V."/>
            <person name="Mortensen U.H."/>
            <person name="Andersen M.R."/>
            <person name="Baker S.E."/>
        </authorList>
    </citation>
    <scope>NUCLEOTIDE SEQUENCE [LARGE SCALE GENOMIC DNA]</scope>
    <source>
        <strain evidence="1 2">CBS 139.54b</strain>
    </source>
</reference>
<name>A0A3F3QAH3_9EURO</name>
<dbReference type="AlphaFoldDB" id="A0A3F3QAH3"/>
<gene>
    <name evidence="1" type="ORF">BDQ94DRAFT_121650</name>
</gene>
<dbReference type="GeneID" id="38132139"/>
<organism evidence="1 2">
    <name type="scientific">Aspergillus welwitschiae</name>
    <dbReference type="NCBI Taxonomy" id="1341132"/>
    <lineage>
        <taxon>Eukaryota</taxon>
        <taxon>Fungi</taxon>
        <taxon>Dikarya</taxon>
        <taxon>Ascomycota</taxon>
        <taxon>Pezizomycotina</taxon>
        <taxon>Eurotiomycetes</taxon>
        <taxon>Eurotiomycetidae</taxon>
        <taxon>Eurotiales</taxon>
        <taxon>Aspergillaceae</taxon>
        <taxon>Aspergillus</taxon>
        <taxon>Aspergillus subgen. Circumdati</taxon>
    </lineage>
</organism>
<accession>A0A3F3QAH3</accession>
<keyword evidence="2" id="KW-1185">Reference proteome</keyword>
<dbReference type="EMBL" id="KZ852038">
    <property type="protein sequence ID" value="RDH36210.1"/>
    <property type="molecule type" value="Genomic_DNA"/>
</dbReference>
<sequence length="137" mass="15025">MSRNLTRNFQTASRTLIQYMGTPMDEILTSNEDGAEWKSSATNTCTLIEQAEPRITVAELQGSVAHQSSKDKNDQQKVLTLGLKTNNGTQVGSVHVHMDGTFKLFPNRAGREGGYAANIIKANIPGYIPDQREEGKS</sequence>
<dbReference type="Proteomes" id="UP000253729">
    <property type="component" value="Unassembled WGS sequence"/>
</dbReference>
<dbReference type="RefSeq" id="XP_026629232.1">
    <property type="nucleotide sequence ID" value="XM_026763783.1"/>
</dbReference>
<evidence type="ECO:0000313" key="1">
    <source>
        <dbReference type="EMBL" id="RDH36210.1"/>
    </source>
</evidence>
<protein>
    <submittedName>
        <fullName evidence="1">Uncharacterized protein</fullName>
    </submittedName>
</protein>
<evidence type="ECO:0000313" key="2">
    <source>
        <dbReference type="Proteomes" id="UP000253729"/>
    </source>
</evidence>